<proteinExistence type="predicted"/>
<evidence type="ECO:0000313" key="2">
    <source>
        <dbReference type="Proteomes" id="UP000326380"/>
    </source>
</evidence>
<dbReference type="GO" id="GO:0008168">
    <property type="term" value="F:methyltransferase activity"/>
    <property type="evidence" value="ECO:0007669"/>
    <property type="project" value="UniProtKB-KW"/>
</dbReference>
<organism evidence="1 2">
    <name type="scientific">Hymenobacter busanensis</name>
    <dbReference type="NCBI Taxonomy" id="2607656"/>
    <lineage>
        <taxon>Bacteria</taxon>
        <taxon>Pseudomonadati</taxon>
        <taxon>Bacteroidota</taxon>
        <taxon>Cytophagia</taxon>
        <taxon>Cytophagales</taxon>
        <taxon>Hymenobacteraceae</taxon>
        <taxon>Hymenobacter</taxon>
    </lineage>
</organism>
<accession>A0A7L5A0I7</accession>
<keyword evidence="1" id="KW-0808">Transferase</keyword>
<dbReference type="InterPro" id="IPR041698">
    <property type="entry name" value="Methyltransf_25"/>
</dbReference>
<keyword evidence="2" id="KW-1185">Reference proteome</keyword>
<dbReference type="InterPro" id="IPR052356">
    <property type="entry name" value="Thiol_S-MT"/>
</dbReference>
<dbReference type="Proteomes" id="UP000326380">
    <property type="component" value="Unassembled WGS sequence"/>
</dbReference>
<comment type="caution">
    <text evidence="1">The sequence shown here is derived from an EMBL/GenBank/DDBJ whole genome shotgun (WGS) entry which is preliminary data.</text>
</comment>
<dbReference type="PANTHER" id="PTHR45036">
    <property type="entry name" value="METHYLTRANSFERASE LIKE 7B"/>
    <property type="match status" value="1"/>
</dbReference>
<sequence>MSTASNNIRYFFFSLVYDRALQWFYRPLIARLIGEVNAQPAGQVLEIGVGTGLSLPFYRQPHVTAIDCSAPMLSAARRKANALPDLQLELVHASAEDYSPQAHRYRHIVFCNTLSVVADPAAVFRAYYVALPAGGNIYILNHFTPERGVLRILDRLLKPLGNVLGFKSYFPLSSLVGPDALAQARTVLSGYWGIVHIQKLPYASA</sequence>
<gene>
    <name evidence="1" type="ORF">F0P96_06725</name>
</gene>
<dbReference type="SUPFAM" id="SSF53335">
    <property type="entry name" value="S-adenosyl-L-methionine-dependent methyltransferases"/>
    <property type="match status" value="1"/>
</dbReference>
<dbReference type="PANTHER" id="PTHR45036:SF1">
    <property type="entry name" value="METHYLTRANSFERASE LIKE 7A"/>
    <property type="match status" value="1"/>
</dbReference>
<dbReference type="RefSeq" id="WP_151078070.1">
    <property type="nucleotide sequence ID" value="NZ_CP047647.1"/>
</dbReference>
<dbReference type="EMBL" id="VTWU01000002">
    <property type="protein sequence ID" value="KAA9338521.1"/>
    <property type="molecule type" value="Genomic_DNA"/>
</dbReference>
<dbReference type="InterPro" id="IPR029063">
    <property type="entry name" value="SAM-dependent_MTases_sf"/>
</dbReference>
<dbReference type="AlphaFoldDB" id="A0A7L5A0I7"/>
<dbReference type="GO" id="GO:0032259">
    <property type="term" value="P:methylation"/>
    <property type="evidence" value="ECO:0007669"/>
    <property type="project" value="UniProtKB-KW"/>
</dbReference>
<protein>
    <submittedName>
        <fullName evidence="1">Class I SAM-dependent methyltransferase</fullName>
    </submittedName>
</protein>
<keyword evidence="1" id="KW-0489">Methyltransferase</keyword>
<name>A0A7L5A0I7_9BACT</name>
<dbReference type="Pfam" id="PF13649">
    <property type="entry name" value="Methyltransf_25"/>
    <property type="match status" value="1"/>
</dbReference>
<evidence type="ECO:0000313" key="1">
    <source>
        <dbReference type="EMBL" id="KAA9338521.1"/>
    </source>
</evidence>
<dbReference type="Gene3D" id="3.40.50.150">
    <property type="entry name" value="Vaccinia Virus protein VP39"/>
    <property type="match status" value="1"/>
</dbReference>
<reference evidence="1 2" key="1">
    <citation type="submission" date="2019-09" db="EMBL/GenBank/DDBJ databases">
        <title>Genome sequence of Hymenobacter sp. M3.</title>
        <authorList>
            <person name="Srinivasan S."/>
        </authorList>
    </citation>
    <scope>NUCLEOTIDE SEQUENCE [LARGE SCALE GENOMIC DNA]</scope>
    <source>
        <strain evidence="1 2">M3</strain>
    </source>
</reference>
<dbReference type="CDD" id="cd02440">
    <property type="entry name" value="AdoMet_MTases"/>
    <property type="match status" value="1"/>
</dbReference>